<dbReference type="Proteomes" id="UP001595715">
    <property type="component" value="Unassembled WGS sequence"/>
</dbReference>
<name>A0ABV8KA52_9BACL</name>
<accession>A0ABV8KA52</accession>
<evidence type="ECO:0000313" key="2">
    <source>
        <dbReference type="Proteomes" id="UP001595715"/>
    </source>
</evidence>
<comment type="caution">
    <text evidence="1">The sequence shown here is derived from an EMBL/GenBank/DDBJ whole genome shotgun (WGS) entry which is preliminary data.</text>
</comment>
<dbReference type="RefSeq" id="WP_377721513.1">
    <property type="nucleotide sequence ID" value="NZ_JBHSAM010000034.1"/>
</dbReference>
<dbReference type="EMBL" id="JBHSAM010000034">
    <property type="protein sequence ID" value="MFC4102910.1"/>
    <property type="molecule type" value="Genomic_DNA"/>
</dbReference>
<gene>
    <name evidence="1" type="ORF">ACFOZ8_25130</name>
</gene>
<organism evidence="1 2">
    <name type="scientific">Paenibacillus xanthanilyticus</name>
    <dbReference type="NCBI Taxonomy" id="1783531"/>
    <lineage>
        <taxon>Bacteria</taxon>
        <taxon>Bacillati</taxon>
        <taxon>Bacillota</taxon>
        <taxon>Bacilli</taxon>
        <taxon>Bacillales</taxon>
        <taxon>Paenibacillaceae</taxon>
        <taxon>Paenibacillus</taxon>
    </lineage>
</organism>
<evidence type="ECO:0000313" key="1">
    <source>
        <dbReference type="EMBL" id="MFC4102910.1"/>
    </source>
</evidence>
<proteinExistence type="predicted"/>
<dbReference type="Pfam" id="PF04985">
    <property type="entry name" value="Phage_tube"/>
    <property type="match status" value="1"/>
</dbReference>
<protein>
    <submittedName>
        <fullName evidence="1">Phage major tail tube protein</fullName>
    </submittedName>
</protein>
<sequence>MYQIPEKLTAFTVYQNGSTFLGVADVTLPSFEYLSDTIRGAGIAGEIDSPSVGLFGPMSCGLNWRTLERNAALLLAPQSHSLDFRGSQQVQNKLAGIVTHVPVKVTVRGNPKKYELGKMEQNATTDSANEFEVTYIKVVIGGETVIELDKLNFIFIVGSVDYLAQMRANLGL</sequence>
<dbReference type="InterPro" id="IPR006498">
    <property type="entry name" value="Tail_tube"/>
</dbReference>
<keyword evidence="2" id="KW-1185">Reference proteome</keyword>
<reference evidence="2" key="1">
    <citation type="journal article" date="2019" name="Int. J. Syst. Evol. Microbiol.">
        <title>The Global Catalogue of Microorganisms (GCM) 10K type strain sequencing project: providing services to taxonomists for standard genome sequencing and annotation.</title>
        <authorList>
            <consortium name="The Broad Institute Genomics Platform"/>
            <consortium name="The Broad Institute Genome Sequencing Center for Infectious Disease"/>
            <person name="Wu L."/>
            <person name="Ma J."/>
        </authorList>
    </citation>
    <scope>NUCLEOTIDE SEQUENCE [LARGE SCALE GENOMIC DNA]</scope>
    <source>
        <strain evidence="2">IBRC-M 10987</strain>
    </source>
</reference>